<dbReference type="KEGG" id="fsm:CCS41_01700"/>
<dbReference type="EMBL" id="CP021659">
    <property type="protein sequence ID" value="AWK13503.1"/>
    <property type="molecule type" value="Genomic_DNA"/>
</dbReference>
<proteinExistence type="predicted"/>
<dbReference type="OrthoDB" id="6455895at2"/>
<reference evidence="1 2" key="1">
    <citation type="submission" date="2017-05" db="EMBL/GenBank/DDBJ databases">
        <title>Genome sequence of Candidatus Fukatsuia symbiotica and Candidatus Hamiltonella defensa from Acyrthosiphon pisum strain 5D.</title>
        <authorList>
            <person name="Patel V.A."/>
            <person name="Chevignon G."/>
            <person name="Russell J.A."/>
            <person name="Oliver K.M."/>
        </authorList>
    </citation>
    <scope>NUCLEOTIDE SEQUENCE [LARGE SCALE GENOMIC DNA]</scope>
    <source>
        <strain evidence="1 2">5D</strain>
    </source>
</reference>
<dbReference type="Proteomes" id="UP000261875">
    <property type="component" value="Chromosome"/>
</dbReference>
<organism evidence="1 2">
    <name type="scientific">Candidatus Fukatsuia symbiotica</name>
    <dbReference type="NCBI Taxonomy" id="1878942"/>
    <lineage>
        <taxon>Bacteria</taxon>
        <taxon>Pseudomonadati</taxon>
        <taxon>Pseudomonadota</taxon>
        <taxon>Gammaproteobacteria</taxon>
        <taxon>Enterobacterales</taxon>
        <taxon>Yersiniaceae</taxon>
        <taxon>Candidatus Fukatsuia</taxon>
    </lineage>
</organism>
<protein>
    <submittedName>
        <fullName evidence="1">AlpA family phage regulatory protein</fullName>
    </submittedName>
</protein>
<accession>A0A2U8I315</accession>
<dbReference type="AlphaFoldDB" id="A0A2U8I315"/>
<keyword evidence="2" id="KW-1185">Reference proteome</keyword>
<evidence type="ECO:0000313" key="2">
    <source>
        <dbReference type="Proteomes" id="UP000261875"/>
    </source>
</evidence>
<dbReference type="RefSeq" id="WP_119797068.1">
    <property type="nucleotide sequence ID" value="NZ_CP021659.1"/>
</dbReference>
<gene>
    <name evidence="1" type="ORF">CCS41_01700</name>
</gene>
<sequence length="60" mass="7085">MTTRYIGLKEMCKLMGKSHPTLWRMYAKKGEFPKPSRSKSGCFLGWADNIYEEWVKDQKP</sequence>
<evidence type="ECO:0000313" key="1">
    <source>
        <dbReference type="EMBL" id="AWK13503.1"/>
    </source>
</evidence>
<name>A0A2U8I315_9GAMM</name>